<dbReference type="NCBIfam" id="TIGR04089">
    <property type="entry name" value="exp_by_SipW_III"/>
    <property type="match status" value="1"/>
</dbReference>
<name>A0A553JYZ2_9ACTN</name>
<dbReference type="Proteomes" id="UP000317638">
    <property type="component" value="Unassembled WGS sequence"/>
</dbReference>
<dbReference type="InterPro" id="IPR023833">
    <property type="entry name" value="Signal_pept_SipW-depend-type"/>
</dbReference>
<dbReference type="AlphaFoldDB" id="A0A553JYZ2"/>
<protein>
    <submittedName>
        <fullName evidence="1">Alternate-type signal peptide domain-containing protein</fullName>
    </submittedName>
</protein>
<dbReference type="OrthoDB" id="4466954at2"/>
<dbReference type="InterPro" id="IPR024006">
    <property type="entry name" value="Alt_signal_exp_actinobact"/>
</dbReference>
<gene>
    <name evidence="1" type="ORF">FOJ82_10300</name>
</gene>
<keyword evidence="2" id="KW-1185">Reference proteome</keyword>
<evidence type="ECO:0000313" key="2">
    <source>
        <dbReference type="Proteomes" id="UP000317638"/>
    </source>
</evidence>
<organism evidence="1 2">
    <name type="scientific">Tessaracoccus rhinocerotis</name>
    <dbReference type="NCBI Taxonomy" id="1689449"/>
    <lineage>
        <taxon>Bacteria</taxon>
        <taxon>Bacillati</taxon>
        <taxon>Actinomycetota</taxon>
        <taxon>Actinomycetes</taxon>
        <taxon>Propionibacteriales</taxon>
        <taxon>Propionibacteriaceae</taxon>
        <taxon>Tessaracoccus</taxon>
    </lineage>
</organism>
<evidence type="ECO:0000313" key="1">
    <source>
        <dbReference type="EMBL" id="TRY17671.1"/>
    </source>
</evidence>
<dbReference type="EMBL" id="VKKG01000004">
    <property type="protein sequence ID" value="TRY17671.1"/>
    <property type="molecule type" value="Genomic_DNA"/>
</dbReference>
<comment type="caution">
    <text evidence="1">The sequence shown here is derived from an EMBL/GenBank/DDBJ whole genome shotgun (WGS) entry which is preliminary data.</text>
</comment>
<reference evidence="1 2" key="1">
    <citation type="submission" date="2019-07" db="EMBL/GenBank/DDBJ databases">
        <authorList>
            <person name="Zhou L.-Y."/>
        </authorList>
    </citation>
    <scope>NUCLEOTIDE SEQUENCE [LARGE SCALE GENOMIC DNA]</scope>
    <source>
        <strain evidence="1 2">YIM 101269</strain>
    </source>
</reference>
<proteinExistence type="predicted"/>
<sequence>MRNNTNTTRRFMNKMIKGAVVAGLGVALLLGGGGTLAYWNQAVESEAGVVAAGDLNLVSQGETWTSDATGTIADIAEYRVVPGETLTFSQELEVTLVGDQMQAELTVDGAVNQGFVDGTVDITGPEITDAAGNAIAPVLKPAADSDTVTVTASVTFVFSAETTDRQSTNASYDFSQVRFVLSQLSPSQA</sequence>
<accession>A0A553JYZ2</accession>
<dbReference type="NCBIfam" id="TIGR04088">
    <property type="entry name" value="cognate_SipW"/>
    <property type="match status" value="1"/>
</dbReference>